<protein>
    <submittedName>
        <fullName evidence="1">Uncharacterized protein</fullName>
    </submittedName>
</protein>
<reference evidence="1" key="2">
    <citation type="journal article" date="2015" name="Data Brief">
        <title>Shoot transcriptome of the giant reed, Arundo donax.</title>
        <authorList>
            <person name="Barrero R.A."/>
            <person name="Guerrero F.D."/>
            <person name="Moolhuijzen P."/>
            <person name="Goolsby J.A."/>
            <person name="Tidwell J."/>
            <person name="Bellgard S.E."/>
            <person name="Bellgard M.I."/>
        </authorList>
    </citation>
    <scope>NUCLEOTIDE SEQUENCE</scope>
    <source>
        <tissue evidence="1">Shoot tissue taken approximately 20 cm above the soil surface</tissue>
    </source>
</reference>
<dbReference type="AlphaFoldDB" id="A0A0A9EKU7"/>
<sequence>MLTMLQQNHLCRLTTTYKKEDIKCGVGGLAHR</sequence>
<name>A0A0A9EKU7_ARUDO</name>
<organism evidence="1">
    <name type="scientific">Arundo donax</name>
    <name type="common">Giant reed</name>
    <name type="synonym">Donax arundinaceus</name>
    <dbReference type="NCBI Taxonomy" id="35708"/>
    <lineage>
        <taxon>Eukaryota</taxon>
        <taxon>Viridiplantae</taxon>
        <taxon>Streptophyta</taxon>
        <taxon>Embryophyta</taxon>
        <taxon>Tracheophyta</taxon>
        <taxon>Spermatophyta</taxon>
        <taxon>Magnoliopsida</taxon>
        <taxon>Liliopsida</taxon>
        <taxon>Poales</taxon>
        <taxon>Poaceae</taxon>
        <taxon>PACMAD clade</taxon>
        <taxon>Arundinoideae</taxon>
        <taxon>Arundineae</taxon>
        <taxon>Arundo</taxon>
    </lineage>
</organism>
<accession>A0A0A9EKU7</accession>
<reference evidence="1" key="1">
    <citation type="submission" date="2014-09" db="EMBL/GenBank/DDBJ databases">
        <authorList>
            <person name="Magalhaes I.L.F."/>
            <person name="Oliveira U."/>
            <person name="Santos F.R."/>
            <person name="Vidigal T.H.D.A."/>
            <person name="Brescovit A.D."/>
            <person name="Santos A.J."/>
        </authorList>
    </citation>
    <scope>NUCLEOTIDE SEQUENCE</scope>
    <source>
        <tissue evidence="1">Shoot tissue taken approximately 20 cm above the soil surface</tissue>
    </source>
</reference>
<evidence type="ECO:0000313" key="1">
    <source>
        <dbReference type="EMBL" id="JAD98495.1"/>
    </source>
</evidence>
<proteinExistence type="predicted"/>
<dbReference type="EMBL" id="GBRH01199400">
    <property type="protein sequence ID" value="JAD98495.1"/>
    <property type="molecule type" value="Transcribed_RNA"/>
</dbReference>